<dbReference type="EMBL" id="AP027080">
    <property type="protein sequence ID" value="BDU72786.1"/>
    <property type="molecule type" value="Genomic_DNA"/>
</dbReference>
<dbReference type="AlphaFoldDB" id="A0AA48K8W8"/>
<gene>
    <name evidence="3" type="ORF">METEAL_19600</name>
</gene>
<dbReference type="Gene3D" id="2.30.110.10">
    <property type="entry name" value="Electron Transport, Fmn-binding Protein, Chain A"/>
    <property type="match status" value="1"/>
</dbReference>
<evidence type="ECO:0000259" key="2">
    <source>
        <dbReference type="Pfam" id="PF01243"/>
    </source>
</evidence>
<evidence type="ECO:0000256" key="1">
    <source>
        <dbReference type="SAM" id="SignalP"/>
    </source>
</evidence>
<sequence>MRTDVRFPLRAALAALLLALPALAGAPAKPPTREETLAAARELMTSCHYVALATVAADGGPQVRTMNPFPPEADMSVWMATNGTTRKVAELRANPRVTLFYGDLARAEGYVALRGRALLVTDPAEIKKRHRAYWDQAFPGGKDLVLIHVVPERLEIIHYKSNLNGDPKGWAVPAVVF</sequence>
<dbReference type="Proteomes" id="UP001238179">
    <property type="component" value="Chromosome"/>
</dbReference>
<keyword evidence="4" id="KW-1185">Reference proteome</keyword>
<evidence type="ECO:0000313" key="4">
    <source>
        <dbReference type="Proteomes" id="UP001238179"/>
    </source>
</evidence>
<accession>A0AA48K8W8</accession>
<feature type="chain" id="PRO_5041202488" description="Pyridoxamine 5'-phosphate oxidase N-terminal domain-containing protein" evidence="1">
    <location>
        <begin position="25"/>
        <end position="177"/>
    </location>
</feature>
<dbReference type="InterPro" id="IPR011576">
    <property type="entry name" value="Pyridox_Oxase_N"/>
</dbReference>
<dbReference type="RefSeq" id="WP_316415698.1">
    <property type="nucleotide sequence ID" value="NZ_AP027080.1"/>
</dbReference>
<dbReference type="Pfam" id="PF01243">
    <property type="entry name" value="PNPOx_N"/>
    <property type="match status" value="1"/>
</dbReference>
<keyword evidence="1" id="KW-0732">Signal</keyword>
<dbReference type="PANTHER" id="PTHR34818">
    <property type="entry name" value="PROTEIN BLI-3"/>
    <property type="match status" value="1"/>
</dbReference>
<feature type="domain" description="Pyridoxamine 5'-phosphate oxidase N-terminal" evidence="2">
    <location>
        <begin position="38"/>
        <end position="155"/>
    </location>
</feature>
<proteinExistence type="predicted"/>
<organism evidence="3 4">
    <name type="scientific">Mesoterricola silvestris</name>
    <dbReference type="NCBI Taxonomy" id="2927979"/>
    <lineage>
        <taxon>Bacteria</taxon>
        <taxon>Pseudomonadati</taxon>
        <taxon>Acidobacteriota</taxon>
        <taxon>Holophagae</taxon>
        <taxon>Holophagales</taxon>
        <taxon>Holophagaceae</taxon>
        <taxon>Mesoterricola</taxon>
    </lineage>
</organism>
<dbReference type="PANTHER" id="PTHR34818:SF1">
    <property type="entry name" value="PROTEIN BLI-3"/>
    <property type="match status" value="1"/>
</dbReference>
<evidence type="ECO:0000313" key="3">
    <source>
        <dbReference type="EMBL" id="BDU72786.1"/>
    </source>
</evidence>
<reference evidence="4" key="1">
    <citation type="journal article" date="2023" name="Int. J. Syst. Evol. Microbiol.">
        <title>Mesoterricola silvestris gen. nov., sp. nov., Mesoterricola sediminis sp. nov., Geothrix oryzae sp. nov., Geothrix edaphica sp. nov., Geothrix rubra sp. nov., and Geothrix limicola sp. nov., six novel members of Acidobacteriota isolated from soils.</title>
        <authorList>
            <person name="Itoh H."/>
            <person name="Sugisawa Y."/>
            <person name="Mise K."/>
            <person name="Xu Z."/>
            <person name="Kuniyasu M."/>
            <person name="Ushijima N."/>
            <person name="Kawano K."/>
            <person name="Kobayashi E."/>
            <person name="Shiratori Y."/>
            <person name="Masuda Y."/>
            <person name="Senoo K."/>
        </authorList>
    </citation>
    <scope>NUCLEOTIDE SEQUENCE [LARGE SCALE GENOMIC DNA]</scope>
    <source>
        <strain evidence="4">W79</strain>
    </source>
</reference>
<protein>
    <recommendedName>
        <fullName evidence="2">Pyridoxamine 5'-phosphate oxidase N-terminal domain-containing protein</fullName>
    </recommendedName>
</protein>
<dbReference type="InterPro" id="IPR012349">
    <property type="entry name" value="Split_barrel_FMN-bd"/>
</dbReference>
<dbReference type="InterPro" id="IPR052917">
    <property type="entry name" value="Stress-Dev_Protein"/>
</dbReference>
<dbReference type="SUPFAM" id="SSF50475">
    <property type="entry name" value="FMN-binding split barrel"/>
    <property type="match status" value="1"/>
</dbReference>
<dbReference type="KEGG" id="msil:METEAL_19600"/>
<feature type="signal peptide" evidence="1">
    <location>
        <begin position="1"/>
        <end position="24"/>
    </location>
</feature>
<name>A0AA48K8W8_9BACT</name>